<feature type="domain" description="DUF1468" evidence="2">
    <location>
        <begin position="8"/>
        <end position="154"/>
    </location>
</feature>
<organism evidence="3 4">
    <name type="scientific">Cytobacillus oceanisediminis 2691</name>
    <dbReference type="NCBI Taxonomy" id="1196031"/>
    <lineage>
        <taxon>Bacteria</taxon>
        <taxon>Bacillati</taxon>
        <taxon>Bacillota</taxon>
        <taxon>Bacilli</taxon>
        <taxon>Bacillales</taxon>
        <taxon>Bacillaceae</taxon>
        <taxon>Cytobacillus</taxon>
    </lineage>
</organism>
<dbReference type="RefSeq" id="WP_009334402.1">
    <property type="nucleotide sequence ID" value="NZ_CP015506.1"/>
</dbReference>
<dbReference type="InterPro" id="IPR009936">
    <property type="entry name" value="DUF1468"/>
</dbReference>
<dbReference type="AlphaFoldDB" id="A0A160MBA5"/>
<dbReference type="eggNOG" id="ENOG5030CBQ">
    <property type="taxonomic scope" value="Bacteria"/>
</dbReference>
<sequence length="168" mass="18665">MQLERNLSIIMIVFSSFFLVMSLQVENRTGNFISAGTWPAALMILMLILSVILLMRALKVKNVENIKGDDIDSADADNEEQLVHPKKFFLLFAVLATYIFILGYVGFIAATILGIFVMALLFGMKSYIRALLTGILATAGSIVLFPILLNLPFPRGTGIFYSLSLLFY</sequence>
<feature type="transmembrane region" description="Helical" evidence="1">
    <location>
        <begin position="88"/>
        <end position="121"/>
    </location>
</feature>
<keyword evidence="1" id="KW-0812">Transmembrane</keyword>
<keyword evidence="1" id="KW-1133">Transmembrane helix</keyword>
<dbReference type="EMBL" id="CP015506">
    <property type="protein sequence ID" value="AND40159.1"/>
    <property type="molecule type" value="Genomic_DNA"/>
</dbReference>
<gene>
    <name evidence="3" type="ORF">A361_13710</name>
</gene>
<feature type="transmembrane region" description="Helical" evidence="1">
    <location>
        <begin position="127"/>
        <end position="149"/>
    </location>
</feature>
<dbReference type="Proteomes" id="UP000077856">
    <property type="component" value="Chromosome"/>
</dbReference>
<dbReference type="KEGG" id="bon:A361_13710"/>
<feature type="transmembrane region" description="Helical" evidence="1">
    <location>
        <begin position="7"/>
        <end position="25"/>
    </location>
</feature>
<reference evidence="3 4" key="1">
    <citation type="submission" date="2016-04" db="EMBL/GenBank/DDBJ databases">
        <title>Complete genome sequence of Bacillus oceanisediminis strain 2691.</title>
        <authorList>
            <person name="Jeong H."/>
            <person name="Kim H.J."/>
            <person name="Lee D.-W."/>
        </authorList>
    </citation>
    <scope>NUCLEOTIDE SEQUENCE [LARGE SCALE GENOMIC DNA]</scope>
    <source>
        <strain evidence="3 4">2691</strain>
    </source>
</reference>
<proteinExistence type="predicted"/>
<evidence type="ECO:0000313" key="3">
    <source>
        <dbReference type="EMBL" id="AND40159.1"/>
    </source>
</evidence>
<keyword evidence="1" id="KW-0472">Membrane</keyword>
<evidence type="ECO:0000259" key="2">
    <source>
        <dbReference type="Pfam" id="PF07331"/>
    </source>
</evidence>
<protein>
    <recommendedName>
        <fullName evidence="2">DUF1468 domain-containing protein</fullName>
    </recommendedName>
</protein>
<dbReference type="Pfam" id="PF07331">
    <property type="entry name" value="TctB"/>
    <property type="match status" value="1"/>
</dbReference>
<name>A0A160MBA5_9BACI</name>
<dbReference type="STRING" id="1196031.A361_13710"/>
<evidence type="ECO:0000256" key="1">
    <source>
        <dbReference type="SAM" id="Phobius"/>
    </source>
</evidence>
<feature type="transmembrane region" description="Helical" evidence="1">
    <location>
        <begin position="37"/>
        <end position="58"/>
    </location>
</feature>
<evidence type="ECO:0000313" key="4">
    <source>
        <dbReference type="Proteomes" id="UP000077856"/>
    </source>
</evidence>
<accession>A0A160MBA5</accession>